<evidence type="ECO:0000313" key="3">
    <source>
        <dbReference type="EMBL" id="SFW51579.1"/>
    </source>
</evidence>
<dbReference type="STRING" id="1150368.SAMN02927921_02057"/>
<dbReference type="OrthoDB" id="726883at2"/>
<accession>A0A1K1PVS3</accession>
<dbReference type="SUPFAM" id="SSF51735">
    <property type="entry name" value="NAD(P)-binding Rossmann-fold domains"/>
    <property type="match status" value="1"/>
</dbReference>
<reference evidence="3 4" key="1">
    <citation type="submission" date="2016-11" db="EMBL/GenBank/DDBJ databases">
        <authorList>
            <person name="Jaros S."/>
            <person name="Januszkiewicz K."/>
            <person name="Wedrychowicz H."/>
        </authorList>
    </citation>
    <scope>NUCLEOTIDE SEQUENCE [LARGE SCALE GENOMIC DNA]</scope>
    <source>
        <strain evidence="3 4">CGMCC 1.12145</strain>
    </source>
</reference>
<evidence type="ECO:0000313" key="4">
    <source>
        <dbReference type="Proteomes" id="UP000182248"/>
    </source>
</evidence>
<proteinExistence type="predicted"/>
<feature type="domain" description="Gfo/Idh/MocA-like oxidoreductase bacterial type C-terminal" evidence="2">
    <location>
        <begin position="217"/>
        <end position="284"/>
    </location>
</feature>
<dbReference type="Gene3D" id="3.40.50.720">
    <property type="entry name" value="NAD(P)-binding Rossmann-like Domain"/>
    <property type="match status" value="1"/>
</dbReference>
<dbReference type="Pfam" id="PF19051">
    <property type="entry name" value="GFO_IDH_MocA_C2"/>
    <property type="match status" value="1"/>
</dbReference>
<dbReference type="Pfam" id="PF01408">
    <property type="entry name" value="GFO_IDH_MocA"/>
    <property type="match status" value="1"/>
</dbReference>
<feature type="domain" description="Gfo/Idh/MocA-like oxidoreductase N-terminal" evidence="1">
    <location>
        <begin position="53"/>
        <end position="170"/>
    </location>
</feature>
<dbReference type="RefSeq" id="WP_072317281.1">
    <property type="nucleotide sequence ID" value="NZ_FPJE01000010.1"/>
</dbReference>
<dbReference type="InterPro" id="IPR000683">
    <property type="entry name" value="Gfo/Idh/MocA-like_OxRdtase_N"/>
</dbReference>
<gene>
    <name evidence="3" type="ORF">SAMN02927921_02057</name>
</gene>
<dbReference type="InterPro" id="IPR043906">
    <property type="entry name" value="Gfo/Idh/MocA_OxRdtase_bact_C"/>
</dbReference>
<keyword evidence="4" id="KW-1185">Reference proteome</keyword>
<evidence type="ECO:0000259" key="1">
    <source>
        <dbReference type="Pfam" id="PF01408"/>
    </source>
</evidence>
<dbReference type="PANTHER" id="PTHR43818:SF10">
    <property type="entry name" value="NADH-DEPENDENT DEHYDROGENASE-RELATED"/>
    <property type="match status" value="1"/>
</dbReference>
<dbReference type="GO" id="GO:0000166">
    <property type="term" value="F:nucleotide binding"/>
    <property type="evidence" value="ECO:0007669"/>
    <property type="project" value="InterPro"/>
</dbReference>
<protein>
    <recommendedName>
        <fullName evidence="5">Tat (Twin-arginine translocation) pathway signal sequence</fullName>
    </recommendedName>
</protein>
<dbReference type="Proteomes" id="UP000182248">
    <property type="component" value="Unassembled WGS sequence"/>
</dbReference>
<name>A0A1K1PVS3_9FLAO</name>
<dbReference type="SUPFAM" id="SSF55347">
    <property type="entry name" value="Glyceraldehyde-3-phosphate dehydrogenase-like, C-terminal domain"/>
    <property type="match status" value="1"/>
</dbReference>
<evidence type="ECO:0008006" key="5">
    <source>
        <dbReference type="Google" id="ProtNLM"/>
    </source>
</evidence>
<evidence type="ECO:0000259" key="2">
    <source>
        <dbReference type="Pfam" id="PF19051"/>
    </source>
</evidence>
<sequence>MEEKNGKGQSNPSNSRRNFIKSASVAAAGFYIVPRHVLGGPGFVAPSDKLLIAGVGAGGKGGDDIRKFAEAGNAEIAFLCDVDDRQAKQNRELFPKAKYYKDWRELYDKESKHFDAVSVGTPDHTHAIIAFHAMKMGKHVYVQKPLTHDIHEAYMMGEAAKKYKVVTQMGDQGSSNDGIRTMKEWYEAGLIGEVHTVNCWTNRPVWPQGIKWPEGNPPVPAGLDWDLWLGTAPYRDYQDMVVPFNWRGWWDYGTGALGDMACHIVGPVFKVLDLGFPTEVNCSVSTPYVDNFKAGYFPDSAPLSSSVHFKYEGKKGEEIKLNWMDGGIQPERPEELGPNEIMGGRNDLGNGVIFEGTKGKMMCGVYGDDARLLPTSRNEGINVPQKYKRIPGQANGHYKQWIDACIAGHGQQEVDSPFVGYAVPLTQSILMGNLAIRSFNYREEVEGKIKYPGRGITLQWDGKNRRVTNFEPANQYVKLDYREGWPELKL</sequence>
<dbReference type="PANTHER" id="PTHR43818">
    <property type="entry name" value="BCDNA.GH03377"/>
    <property type="match status" value="1"/>
</dbReference>
<dbReference type="AlphaFoldDB" id="A0A1K1PVS3"/>
<dbReference type="InterPro" id="IPR050463">
    <property type="entry name" value="Gfo/Idh/MocA_oxidrdct_glycsds"/>
</dbReference>
<organism evidence="3 4">
    <name type="scientific">Sinomicrobium oceani</name>
    <dbReference type="NCBI Taxonomy" id="1150368"/>
    <lineage>
        <taxon>Bacteria</taxon>
        <taxon>Pseudomonadati</taxon>
        <taxon>Bacteroidota</taxon>
        <taxon>Flavobacteriia</taxon>
        <taxon>Flavobacteriales</taxon>
        <taxon>Flavobacteriaceae</taxon>
        <taxon>Sinomicrobium</taxon>
    </lineage>
</organism>
<dbReference type="InterPro" id="IPR036291">
    <property type="entry name" value="NAD(P)-bd_dom_sf"/>
</dbReference>
<dbReference type="EMBL" id="FPJE01000010">
    <property type="protein sequence ID" value="SFW51579.1"/>
    <property type="molecule type" value="Genomic_DNA"/>
</dbReference>
<dbReference type="Gene3D" id="3.30.360.10">
    <property type="entry name" value="Dihydrodipicolinate Reductase, domain 2"/>
    <property type="match status" value="1"/>
</dbReference>